<feature type="domain" description="N-acetyltransferase" evidence="1">
    <location>
        <begin position="35"/>
        <end position="173"/>
    </location>
</feature>
<gene>
    <name evidence="2" type="ORF">ADL15_11230</name>
</gene>
<dbReference type="PROSITE" id="PS51186">
    <property type="entry name" value="GNAT"/>
    <property type="match status" value="1"/>
</dbReference>
<comment type="caution">
    <text evidence="2">The sequence shown here is derived from an EMBL/GenBank/DDBJ whole genome shotgun (WGS) entry which is preliminary data.</text>
</comment>
<protein>
    <submittedName>
        <fullName evidence="2">GCN5 family acetyltransferase</fullName>
    </submittedName>
</protein>
<name>A0A0X3V0A0_9ACTN</name>
<dbReference type="Pfam" id="PF13302">
    <property type="entry name" value="Acetyltransf_3"/>
    <property type="match status" value="1"/>
</dbReference>
<dbReference type="AlphaFoldDB" id="A0A0X3V0A0"/>
<dbReference type="PANTHER" id="PTHR39173">
    <property type="entry name" value="ACETYLTRANSFERASE"/>
    <property type="match status" value="1"/>
</dbReference>
<proteinExistence type="predicted"/>
<keyword evidence="3" id="KW-1185">Reference proteome</keyword>
<dbReference type="Gene3D" id="3.40.630.30">
    <property type="match status" value="1"/>
</dbReference>
<dbReference type="EMBL" id="LLZH01000071">
    <property type="protein sequence ID" value="KUL37592.1"/>
    <property type="molecule type" value="Genomic_DNA"/>
</dbReference>
<accession>A0A0X3V0A0</accession>
<keyword evidence="2" id="KW-0808">Transferase</keyword>
<dbReference type="OrthoDB" id="9797989at2"/>
<evidence type="ECO:0000313" key="3">
    <source>
        <dbReference type="Proteomes" id="UP000053244"/>
    </source>
</evidence>
<dbReference type="SUPFAM" id="SSF55729">
    <property type="entry name" value="Acyl-CoA N-acyltransferases (Nat)"/>
    <property type="match status" value="1"/>
</dbReference>
<evidence type="ECO:0000313" key="2">
    <source>
        <dbReference type="EMBL" id="KUL37592.1"/>
    </source>
</evidence>
<dbReference type="GO" id="GO:0016747">
    <property type="term" value="F:acyltransferase activity, transferring groups other than amino-acyl groups"/>
    <property type="evidence" value="ECO:0007669"/>
    <property type="project" value="InterPro"/>
</dbReference>
<dbReference type="CDD" id="cd04301">
    <property type="entry name" value="NAT_SF"/>
    <property type="match status" value="1"/>
</dbReference>
<dbReference type="RefSeq" id="WP_067688054.1">
    <property type="nucleotide sequence ID" value="NZ_LLZH01000071.1"/>
</dbReference>
<dbReference type="Proteomes" id="UP000053244">
    <property type="component" value="Unassembled WGS sequence"/>
</dbReference>
<sequence>MPELIVPTARLRDSWLESRDEFGRDTHQDGTGLRLGPDPDTPAGFAAWVDGLLALADPARPVPEGWVHCTFRWIVEGDRYLGAIALRHELNDFLLDAGGHIGYSVRPSARRRGLASWALGEMLVEARNRGLDRVLITCNVANVASARTIEGGGGVLEDIRETEIGTIKRYWVRVSAFSGSEPSAS</sequence>
<organism evidence="2 3">
    <name type="scientific">Actinoplanes awajinensis subsp. mycoplanecinus</name>
    <dbReference type="NCBI Taxonomy" id="135947"/>
    <lineage>
        <taxon>Bacteria</taxon>
        <taxon>Bacillati</taxon>
        <taxon>Actinomycetota</taxon>
        <taxon>Actinomycetes</taxon>
        <taxon>Micromonosporales</taxon>
        <taxon>Micromonosporaceae</taxon>
        <taxon>Actinoplanes</taxon>
    </lineage>
</organism>
<evidence type="ECO:0000259" key="1">
    <source>
        <dbReference type="PROSITE" id="PS51186"/>
    </source>
</evidence>
<dbReference type="PANTHER" id="PTHR39173:SF1">
    <property type="entry name" value="ACETYLTRANSFERASE"/>
    <property type="match status" value="1"/>
</dbReference>
<dbReference type="InterPro" id="IPR016181">
    <property type="entry name" value="Acyl_CoA_acyltransferase"/>
</dbReference>
<reference evidence="2 3" key="1">
    <citation type="submission" date="2015-10" db="EMBL/GenBank/DDBJ databases">
        <authorList>
            <person name="Gilbert D.G."/>
        </authorList>
    </citation>
    <scope>NUCLEOTIDE SEQUENCE [LARGE SCALE GENOMIC DNA]</scope>
    <source>
        <strain evidence="2 3">NRRL B-16712</strain>
    </source>
</reference>
<dbReference type="InterPro" id="IPR000182">
    <property type="entry name" value="GNAT_dom"/>
</dbReference>